<gene>
    <name evidence="2" type="ORF">IC609_11240</name>
</gene>
<comment type="caution">
    <text evidence="2">The sequence shown here is derived from an EMBL/GenBank/DDBJ whole genome shotgun (WGS) entry which is preliminary data.</text>
</comment>
<feature type="region of interest" description="Disordered" evidence="1">
    <location>
        <begin position="492"/>
        <end position="512"/>
    </location>
</feature>
<evidence type="ECO:0000256" key="1">
    <source>
        <dbReference type="SAM" id="MobiDB-lite"/>
    </source>
</evidence>
<accession>A0A927IJW4</accession>
<feature type="compositionally biased region" description="Low complexity" evidence="1">
    <location>
        <begin position="612"/>
        <end position="622"/>
    </location>
</feature>
<evidence type="ECO:0000313" key="3">
    <source>
        <dbReference type="Proteomes" id="UP000647424"/>
    </source>
</evidence>
<sequence>MTESSTSRKFEHGAWPGPGASADPTSGINTSTAASPPLVALLEASKAVAFNINFARITGDPKAALFLSQLVYWTRRGAQIMSNEGWVFKSRDQLEIELGLGRHEQVTARSRLVELGLIQESKTGVPARLSYRVVPQVLGAYLAQLVRSEPVQWSLLDIRSDTEHIRSMMGRQFAFYRVLMNITGSCTSAIYLSKALAIQRRFEERAARKLLEQVSQSHAVPSERAVQEQQLSWDTRWFRMAADATQLDTGLSVAQQRDAKHKLCQIGVLHEAMMTHPRKQLYVRIDMAQLELRLRQYMTGTPPTKIMAACQNRPTENVDNSASKGSELNDAASLRSGEALATSQDCGINKGKPFSSPQMAGSDARTSPPDVADYQNQPVWTVDNSDSVGQNSQTSWPVSASKLAGFNTPSWPVLAGLHARASRVRQDYKGEYRNTTTTRPETVLPLNDPMDAALALPPPPSSPVQPSAALQGAGSTDGNVVVVSLPKVEQQTRSDGARALTEPSQSEAWQSWQWPEQLGERERKQAARIVASLAKTGQLVDAQNIIDEFAGALDAGVVRSALPYLGGLVRRHQATPGGLVFERADEARKRRLVRQQIQSMGVTKPAEPKPAADPAASAVNTPVALSDEAKAGLERARALLRQYKAGRQEGSST</sequence>
<name>A0A927IJW4_9BURK</name>
<protein>
    <submittedName>
        <fullName evidence="2">Uncharacterized protein</fullName>
    </submittedName>
</protein>
<feature type="region of interest" description="Disordered" evidence="1">
    <location>
        <begin position="599"/>
        <end position="623"/>
    </location>
</feature>
<dbReference type="Proteomes" id="UP000647424">
    <property type="component" value="Unassembled WGS sequence"/>
</dbReference>
<dbReference type="AlphaFoldDB" id="A0A927IJW4"/>
<evidence type="ECO:0000313" key="2">
    <source>
        <dbReference type="EMBL" id="MBD8051124.1"/>
    </source>
</evidence>
<organism evidence="2 3">
    <name type="scientific">Limnohabitans radicicola</name>
    <dbReference type="NCBI Taxonomy" id="2771427"/>
    <lineage>
        <taxon>Bacteria</taxon>
        <taxon>Pseudomonadati</taxon>
        <taxon>Pseudomonadota</taxon>
        <taxon>Betaproteobacteria</taxon>
        <taxon>Burkholderiales</taxon>
        <taxon>Comamonadaceae</taxon>
        <taxon>Limnohabitans</taxon>
    </lineage>
</organism>
<feature type="compositionally biased region" description="Basic and acidic residues" evidence="1">
    <location>
        <begin position="1"/>
        <end position="12"/>
    </location>
</feature>
<keyword evidence="3" id="KW-1185">Reference proteome</keyword>
<proteinExistence type="predicted"/>
<dbReference type="RefSeq" id="WP_191819582.1">
    <property type="nucleotide sequence ID" value="NZ_JACYFT010000002.1"/>
</dbReference>
<dbReference type="EMBL" id="JACYFT010000002">
    <property type="protein sequence ID" value="MBD8051124.1"/>
    <property type="molecule type" value="Genomic_DNA"/>
</dbReference>
<reference evidence="2" key="1">
    <citation type="submission" date="2020-09" db="EMBL/GenBank/DDBJ databases">
        <title>Genome seq and assembly of Limnohabitants sp.</title>
        <authorList>
            <person name="Chhetri G."/>
        </authorList>
    </citation>
    <scope>NUCLEOTIDE SEQUENCE</scope>
    <source>
        <strain evidence="2">JUR4</strain>
    </source>
</reference>
<feature type="region of interest" description="Disordered" evidence="1">
    <location>
        <begin position="1"/>
        <end position="29"/>
    </location>
</feature>
<feature type="compositionally biased region" description="Polar residues" evidence="1">
    <location>
        <begin position="502"/>
        <end position="512"/>
    </location>
</feature>
<feature type="region of interest" description="Disordered" evidence="1">
    <location>
        <begin position="332"/>
        <end position="376"/>
    </location>
</feature>